<dbReference type="SUPFAM" id="SSF53850">
    <property type="entry name" value="Periplasmic binding protein-like II"/>
    <property type="match status" value="1"/>
</dbReference>
<dbReference type="Gene3D" id="3.40.190.10">
    <property type="entry name" value="Periplasmic binding protein-like II"/>
    <property type="match status" value="1"/>
</dbReference>
<evidence type="ECO:0000256" key="2">
    <source>
        <dbReference type="SAM" id="SignalP"/>
    </source>
</evidence>
<comment type="caution">
    <text evidence="3">The sequence shown here is derived from an EMBL/GenBank/DDBJ whole genome shotgun (WGS) entry which is preliminary data.</text>
</comment>
<evidence type="ECO:0000313" key="4">
    <source>
        <dbReference type="Proteomes" id="UP000024900"/>
    </source>
</evidence>
<dbReference type="AlphaFoldDB" id="A0A837CC86"/>
<evidence type="ECO:0000313" key="3">
    <source>
        <dbReference type="EMBL" id="KGJ66916.1"/>
    </source>
</evidence>
<dbReference type="Proteomes" id="UP000024900">
    <property type="component" value="Unassembled WGS sequence"/>
</dbReference>
<name>A0A837CC86_9BRAD</name>
<gene>
    <name evidence="3" type="ORF">BJA5080_03535</name>
</gene>
<sequence>MSQGIDKGIGMTFIRALAGACAAAAASLCAFVAQSQAQTYPTRGITMIVPFAAGGPTDVISRIVTAHMAQTLGQSIVIENVVGAGGTTATARAARAANDGYTLITGHMGTHAASVPLYPKLAYHPEKDFEPIALLAGTPILILARKDFPPKDLKEFVSYVKANAEKVNAAHAGVGSVSHVSCELLHSILDIKPVGVPFNGTGPAMNALVAGQVDYMCDQIVNAVPQINAGTIKAYAIATAERNPSLPNVPTTTEAGLPAFQAQAWNAMFAPKGTSPAILASLNAAAVKALDDETVKKRLLELGSVIPGPKDRTPEALATLVKNEIAKWTPVLKPAS</sequence>
<organism evidence="3 4">
    <name type="scientific">Bradyrhizobium diazoefficiens SEMIA 5080</name>
    <dbReference type="NCBI Taxonomy" id="754504"/>
    <lineage>
        <taxon>Bacteria</taxon>
        <taxon>Pseudomonadati</taxon>
        <taxon>Pseudomonadota</taxon>
        <taxon>Alphaproteobacteria</taxon>
        <taxon>Hyphomicrobiales</taxon>
        <taxon>Nitrobacteraceae</taxon>
        <taxon>Bradyrhizobium</taxon>
    </lineage>
</organism>
<dbReference type="CDD" id="cd13576">
    <property type="entry name" value="PBP2_BugD_Asp"/>
    <property type="match status" value="1"/>
</dbReference>
<reference evidence="3 4" key="1">
    <citation type="journal article" date="2014" name="BMC Genomics">
        <title>Comparative genomics of Bradyrhizobium japonicum CPAC 15 and Bradyrhizobium diazoefficiens CPAC 7: elite model strains for understanding symbiotic performance with soybean.</title>
        <authorList>
            <person name="Siqueira A.F."/>
            <person name="Ormeno-Orrillo E."/>
            <person name="Souza R.C."/>
            <person name="Rodrigues E.P."/>
            <person name="Almeida L.G."/>
            <person name="Barcellos F.G."/>
            <person name="Batista J.S."/>
            <person name="Nakatami A.S."/>
            <person name="Martinez-Romero E."/>
            <person name="Vasconcelos A.T."/>
            <person name="Hungria M."/>
        </authorList>
    </citation>
    <scope>NUCLEOTIDE SEQUENCE [LARGE SCALE GENOMIC DNA]</scope>
    <source>
        <strain evidence="3 4">SEMIA 5080</strain>
    </source>
</reference>
<keyword evidence="2" id="KW-0732">Signal</keyword>
<dbReference type="PANTHER" id="PTHR42928:SF5">
    <property type="entry name" value="BLR1237 PROTEIN"/>
    <property type="match status" value="1"/>
</dbReference>
<evidence type="ECO:0000256" key="1">
    <source>
        <dbReference type="ARBA" id="ARBA00006987"/>
    </source>
</evidence>
<protein>
    <recommendedName>
        <fullName evidence="5">Tripartite tricarboxylate transporter substrate binding protein BugD</fullName>
    </recommendedName>
</protein>
<dbReference type="InterPro" id="IPR005064">
    <property type="entry name" value="BUG"/>
</dbReference>
<feature type="signal peptide" evidence="2">
    <location>
        <begin position="1"/>
        <end position="37"/>
    </location>
</feature>
<proteinExistence type="inferred from homology"/>
<dbReference type="EMBL" id="ADOU02000005">
    <property type="protein sequence ID" value="KGJ66916.1"/>
    <property type="molecule type" value="Genomic_DNA"/>
</dbReference>
<dbReference type="InterPro" id="IPR042100">
    <property type="entry name" value="Bug_dom1"/>
</dbReference>
<dbReference type="PANTHER" id="PTHR42928">
    <property type="entry name" value="TRICARBOXYLATE-BINDING PROTEIN"/>
    <property type="match status" value="1"/>
</dbReference>
<comment type="similarity">
    <text evidence="1">Belongs to the UPF0065 (bug) family.</text>
</comment>
<dbReference type="PIRSF" id="PIRSF017082">
    <property type="entry name" value="YflP"/>
    <property type="match status" value="1"/>
</dbReference>
<dbReference type="Gene3D" id="3.40.190.150">
    <property type="entry name" value="Bordetella uptake gene, domain 1"/>
    <property type="match status" value="1"/>
</dbReference>
<dbReference type="Pfam" id="PF03401">
    <property type="entry name" value="TctC"/>
    <property type="match status" value="1"/>
</dbReference>
<feature type="chain" id="PRO_5032436075" description="Tripartite tricarboxylate transporter substrate binding protein BugD" evidence="2">
    <location>
        <begin position="38"/>
        <end position="336"/>
    </location>
</feature>
<evidence type="ECO:0008006" key="5">
    <source>
        <dbReference type="Google" id="ProtNLM"/>
    </source>
</evidence>
<accession>A0A837CC86</accession>